<accession>X6MKY6</accession>
<dbReference type="AlphaFoldDB" id="X6MKY6"/>
<sequence>MHYQNTGAIQTILAHQYMNDNKQAMRDYSEKYQRQCATADTFTRYLRRTCSEQENDKEGGGGGGGGDVSFEKVMHVLSRTMIHLIEDMQLFPKDVFNIVWQYQPKILWQALEKKLQNDVFSIESMQEYTSNWTWFEMLFVDDNDQNPLWLHPKLAKEEHEQKQVNESKENDESAKQQTATSSSSSSSSSGLMWDELEAIVMETSKKVETSLQDLLKAEINSSEELWKQVTLYTCDDIVHPKYIGENNIGNRRQDVPLYGCASNVSTQELAEICIHST</sequence>
<evidence type="ECO:0000313" key="2">
    <source>
        <dbReference type="EMBL" id="ETO14678.1"/>
    </source>
</evidence>
<gene>
    <name evidence="2" type="ORF">RFI_22690</name>
</gene>
<feature type="region of interest" description="Disordered" evidence="1">
    <location>
        <begin position="157"/>
        <end position="189"/>
    </location>
</feature>
<evidence type="ECO:0000256" key="1">
    <source>
        <dbReference type="SAM" id="MobiDB-lite"/>
    </source>
</evidence>
<dbReference type="Proteomes" id="UP000023152">
    <property type="component" value="Unassembled WGS sequence"/>
</dbReference>
<feature type="compositionally biased region" description="Basic and acidic residues" evidence="1">
    <location>
        <begin position="157"/>
        <end position="174"/>
    </location>
</feature>
<evidence type="ECO:0000313" key="3">
    <source>
        <dbReference type="Proteomes" id="UP000023152"/>
    </source>
</evidence>
<proteinExistence type="predicted"/>
<comment type="caution">
    <text evidence="2">The sequence shown here is derived from an EMBL/GenBank/DDBJ whole genome shotgun (WGS) entry which is preliminary data.</text>
</comment>
<dbReference type="EMBL" id="ASPP01019870">
    <property type="protein sequence ID" value="ETO14678.1"/>
    <property type="molecule type" value="Genomic_DNA"/>
</dbReference>
<keyword evidence="3" id="KW-1185">Reference proteome</keyword>
<reference evidence="2 3" key="1">
    <citation type="journal article" date="2013" name="Curr. Biol.">
        <title>The Genome of the Foraminiferan Reticulomyxa filosa.</title>
        <authorList>
            <person name="Glockner G."/>
            <person name="Hulsmann N."/>
            <person name="Schleicher M."/>
            <person name="Noegel A.A."/>
            <person name="Eichinger L."/>
            <person name="Gallinger C."/>
            <person name="Pawlowski J."/>
            <person name="Sierra R."/>
            <person name="Euteneuer U."/>
            <person name="Pillet L."/>
            <person name="Moustafa A."/>
            <person name="Platzer M."/>
            <person name="Groth M."/>
            <person name="Szafranski K."/>
            <person name="Schliwa M."/>
        </authorList>
    </citation>
    <scope>NUCLEOTIDE SEQUENCE [LARGE SCALE GENOMIC DNA]</scope>
</reference>
<protein>
    <submittedName>
        <fullName evidence="2">Uncharacterized protein</fullName>
    </submittedName>
</protein>
<organism evidence="2 3">
    <name type="scientific">Reticulomyxa filosa</name>
    <dbReference type="NCBI Taxonomy" id="46433"/>
    <lineage>
        <taxon>Eukaryota</taxon>
        <taxon>Sar</taxon>
        <taxon>Rhizaria</taxon>
        <taxon>Retaria</taxon>
        <taxon>Foraminifera</taxon>
        <taxon>Monothalamids</taxon>
        <taxon>Reticulomyxidae</taxon>
        <taxon>Reticulomyxa</taxon>
    </lineage>
</organism>
<feature type="non-terminal residue" evidence="2">
    <location>
        <position position="277"/>
    </location>
</feature>
<name>X6MKY6_RETFI</name>